<evidence type="ECO:0000256" key="2">
    <source>
        <dbReference type="SAM" id="SignalP"/>
    </source>
</evidence>
<organism evidence="4 5">
    <name type="scientific">Dyella flava</name>
    <dbReference type="NCBI Taxonomy" id="1920170"/>
    <lineage>
        <taxon>Bacteria</taxon>
        <taxon>Pseudomonadati</taxon>
        <taxon>Pseudomonadota</taxon>
        <taxon>Gammaproteobacteria</taxon>
        <taxon>Lysobacterales</taxon>
        <taxon>Rhodanobacteraceae</taxon>
        <taxon>Dyella</taxon>
    </lineage>
</organism>
<dbReference type="EMBL" id="JADIKE010000037">
    <property type="protein sequence ID" value="MBM7126730.1"/>
    <property type="molecule type" value="Genomic_DNA"/>
</dbReference>
<dbReference type="InterPro" id="IPR027385">
    <property type="entry name" value="Beta-barrel_OMP"/>
</dbReference>
<feature type="chain" id="PRO_5047486599" evidence="2">
    <location>
        <begin position="24"/>
        <end position="200"/>
    </location>
</feature>
<proteinExistence type="predicted"/>
<feature type="domain" description="Outer membrane protein beta-barrel" evidence="3">
    <location>
        <begin position="15"/>
        <end position="200"/>
    </location>
</feature>
<name>A0ABS2K7M7_9GAMM</name>
<dbReference type="Pfam" id="PF13505">
    <property type="entry name" value="OMP_b-brl"/>
    <property type="match status" value="1"/>
</dbReference>
<reference evidence="4" key="1">
    <citation type="submission" date="2020-10" db="EMBL/GenBank/DDBJ databases">
        <title>Phylogeny of dyella-like bacteria.</title>
        <authorList>
            <person name="Fu J."/>
        </authorList>
    </citation>
    <scope>NUCLEOTIDE SEQUENCE</scope>
    <source>
        <strain evidence="4">DHOC52</strain>
    </source>
</reference>
<evidence type="ECO:0000259" key="3">
    <source>
        <dbReference type="Pfam" id="PF13505"/>
    </source>
</evidence>
<evidence type="ECO:0000313" key="4">
    <source>
        <dbReference type="EMBL" id="MBM7126730.1"/>
    </source>
</evidence>
<dbReference type="Proteomes" id="UP001430149">
    <property type="component" value="Unassembled WGS sequence"/>
</dbReference>
<keyword evidence="1 2" id="KW-0732">Signal</keyword>
<feature type="signal peptide" evidence="2">
    <location>
        <begin position="1"/>
        <end position="23"/>
    </location>
</feature>
<evidence type="ECO:0000313" key="5">
    <source>
        <dbReference type="Proteomes" id="UP001430149"/>
    </source>
</evidence>
<dbReference type="RefSeq" id="WP_204683254.1">
    <property type="nucleotide sequence ID" value="NZ_BSNR01000004.1"/>
</dbReference>
<dbReference type="SUPFAM" id="SSF56925">
    <property type="entry name" value="OMPA-like"/>
    <property type="match status" value="1"/>
</dbReference>
<evidence type="ECO:0000256" key="1">
    <source>
        <dbReference type="ARBA" id="ARBA00022729"/>
    </source>
</evidence>
<gene>
    <name evidence="4" type="ORF">ISP19_15225</name>
</gene>
<keyword evidence="5" id="KW-1185">Reference proteome</keyword>
<dbReference type="InterPro" id="IPR011250">
    <property type="entry name" value="OMP/PagP_B-barrel"/>
</dbReference>
<accession>A0ABS2K7M7</accession>
<comment type="caution">
    <text evidence="4">The sequence shown here is derived from an EMBL/GenBank/DDBJ whole genome shotgun (WGS) entry which is preliminary data.</text>
</comment>
<sequence length="200" mass="21431">MKKTLFAVALAAVGFAAVPAAFAQTAPAQLAQQGWYVGADAGYGQVNKGPYDNQGNYIGGVKGGYRFAINPETSVGVEAGYQYLGFVNAKGAENVSSNRGRLYGPTLGANLRWNFNPSWYAEIRAGAMYAQGSGLTDTYDSSYQRFERIRPYAGVGVGYNLAANWSVGVNYDYYDGQGKSGNQGVQLQTNAVTVSAEYRF</sequence>
<protein>
    <submittedName>
        <fullName evidence="4">Porin family protein</fullName>
    </submittedName>
</protein>
<dbReference type="Gene3D" id="2.40.160.20">
    <property type="match status" value="1"/>
</dbReference>